<gene>
    <name evidence="1" type="ORF">SCLTRI_LOCUS8535</name>
</gene>
<name>A0A8H2ZS90_9HELO</name>
<dbReference type="OrthoDB" id="3637487at2759"/>
<dbReference type="AlphaFoldDB" id="A0A8H2ZS90"/>
<organism evidence="1 2">
    <name type="scientific">Sclerotinia trifoliorum</name>
    <dbReference type="NCBI Taxonomy" id="28548"/>
    <lineage>
        <taxon>Eukaryota</taxon>
        <taxon>Fungi</taxon>
        <taxon>Dikarya</taxon>
        <taxon>Ascomycota</taxon>
        <taxon>Pezizomycotina</taxon>
        <taxon>Leotiomycetes</taxon>
        <taxon>Helotiales</taxon>
        <taxon>Sclerotiniaceae</taxon>
        <taxon>Sclerotinia</taxon>
    </lineage>
</organism>
<proteinExistence type="predicted"/>
<dbReference type="Proteomes" id="UP000624404">
    <property type="component" value="Unassembled WGS sequence"/>
</dbReference>
<comment type="caution">
    <text evidence="1">The sequence shown here is derived from an EMBL/GenBank/DDBJ whole genome shotgun (WGS) entry which is preliminary data.</text>
</comment>
<dbReference type="EMBL" id="CAJHIA010000032">
    <property type="protein sequence ID" value="CAD6448742.1"/>
    <property type="molecule type" value="Genomic_DNA"/>
</dbReference>
<accession>A0A8H2ZS90</accession>
<sequence>MRSTTRFRGASSRLLESCGVQPQRSFKRQECFWILRSLTASLIIALPQTYVARTETIKVPSLEKLLINCLSKSVQGHQACLCGSFQEDPCYSQFYLGKEAAPVLALSVQAFVTHYPQLTHILLIDSGQLDYEDHSVYSTFNRRNIMHNKIYCMPLVNIPPFQPDEELWKASSSEGFMLPAQFLEG</sequence>
<keyword evidence="2" id="KW-1185">Reference proteome</keyword>
<reference evidence="1" key="1">
    <citation type="submission" date="2020-10" db="EMBL/GenBank/DDBJ databases">
        <authorList>
            <person name="Kusch S."/>
        </authorList>
    </citation>
    <scope>NUCLEOTIDE SEQUENCE</scope>
    <source>
        <strain evidence="1">SwB9</strain>
    </source>
</reference>
<protein>
    <submittedName>
        <fullName evidence="1">B999949b-fec9-40f6-a43c-ed3da387b808-CDS</fullName>
    </submittedName>
</protein>
<evidence type="ECO:0000313" key="1">
    <source>
        <dbReference type="EMBL" id="CAD6448742.1"/>
    </source>
</evidence>
<evidence type="ECO:0000313" key="2">
    <source>
        <dbReference type="Proteomes" id="UP000624404"/>
    </source>
</evidence>